<dbReference type="InterPro" id="IPR038222">
    <property type="entry name" value="DHHA2_dom_sf"/>
</dbReference>
<dbReference type="GeneTree" id="ENSGT00450000040262"/>
<dbReference type="GO" id="GO:0004309">
    <property type="term" value="F:exopolyphosphatase activity"/>
    <property type="evidence" value="ECO:0007669"/>
    <property type="project" value="TreeGrafter"/>
</dbReference>
<dbReference type="EMBL" id="AFYH01168242">
    <property type="status" value="NOT_ANNOTATED_CDS"/>
    <property type="molecule type" value="Genomic_DNA"/>
</dbReference>
<evidence type="ECO:0000256" key="4">
    <source>
        <dbReference type="ARBA" id="ARBA00022801"/>
    </source>
</evidence>
<dbReference type="EMBL" id="AFYH01168243">
    <property type="status" value="NOT_ANNOTATED_CDS"/>
    <property type="molecule type" value="Genomic_DNA"/>
</dbReference>
<dbReference type="HOGENOM" id="CLU_019358_0_0_1"/>
<dbReference type="Pfam" id="PF02833">
    <property type="entry name" value="DHHA2"/>
    <property type="match status" value="1"/>
</dbReference>
<comment type="cofactor">
    <cofactor evidence="1">
        <name>Mn(2+)</name>
        <dbReference type="ChEBI" id="CHEBI:29035"/>
    </cofactor>
</comment>
<dbReference type="EMBL" id="AFYH01168241">
    <property type="status" value="NOT_ANNOTATED_CDS"/>
    <property type="molecule type" value="Genomic_DNA"/>
</dbReference>
<reference evidence="8" key="3">
    <citation type="submission" date="2025-09" db="UniProtKB">
        <authorList>
            <consortium name="Ensembl"/>
        </authorList>
    </citation>
    <scope>IDENTIFICATION</scope>
</reference>
<dbReference type="InterPro" id="IPR004097">
    <property type="entry name" value="DHHA2"/>
</dbReference>
<dbReference type="EMBL" id="AFYH01168244">
    <property type="status" value="NOT_ANNOTATED_CDS"/>
    <property type="molecule type" value="Genomic_DNA"/>
</dbReference>
<dbReference type="GO" id="GO:0046872">
    <property type="term" value="F:metal ion binding"/>
    <property type="evidence" value="ECO:0007669"/>
    <property type="project" value="UniProtKB-KW"/>
</dbReference>
<dbReference type="FunFam" id="3.90.1640.10:FF:000004">
    <property type="entry name" value="Prune exopolyphosphatase 1"/>
    <property type="match status" value="1"/>
</dbReference>
<dbReference type="EMBL" id="AFYH01168239">
    <property type="status" value="NOT_ANNOTATED_CDS"/>
    <property type="molecule type" value="Genomic_DNA"/>
</dbReference>
<dbReference type="GO" id="GO:0005737">
    <property type="term" value="C:cytoplasm"/>
    <property type="evidence" value="ECO:0007669"/>
    <property type="project" value="InterPro"/>
</dbReference>
<name>H3AM52_LATCH</name>
<proteinExistence type="inferred from homology"/>
<comment type="similarity">
    <text evidence="2">Belongs to the PPase class C family. Prune subfamily.</text>
</comment>
<keyword evidence="3" id="KW-0479">Metal-binding</keyword>
<keyword evidence="4" id="KW-0378">Hydrolase</keyword>
<reference evidence="9" key="1">
    <citation type="submission" date="2011-08" db="EMBL/GenBank/DDBJ databases">
        <title>The draft genome of Latimeria chalumnae.</title>
        <authorList>
            <person name="Di Palma F."/>
            <person name="Alfoldi J."/>
            <person name="Johnson J."/>
            <person name="Berlin A."/>
            <person name="Gnerre S."/>
            <person name="Jaffe D."/>
            <person name="MacCallum I."/>
            <person name="Young S."/>
            <person name="Walker B.J."/>
            <person name="Lander E."/>
            <person name="Lindblad-Toh K."/>
        </authorList>
    </citation>
    <scope>NUCLEOTIDE SEQUENCE [LARGE SCALE GENOMIC DNA]</scope>
    <source>
        <strain evidence="9">Wild caught</strain>
    </source>
</reference>
<reference evidence="8" key="2">
    <citation type="submission" date="2025-08" db="UniProtKB">
        <authorList>
            <consortium name="Ensembl"/>
        </authorList>
    </citation>
    <scope>IDENTIFICATION</scope>
</reference>
<keyword evidence="5" id="KW-0464">Manganese</keyword>
<organism evidence="8 9">
    <name type="scientific">Latimeria chalumnae</name>
    <name type="common">Coelacanth</name>
    <dbReference type="NCBI Taxonomy" id="7897"/>
    <lineage>
        <taxon>Eukaryota</taxon>
        <taxon>Metazoa</taxon>
        <taxon>Chordata</taxon>
        <taxon>Craniata</taxon>
        <taxon>Vertebrata</taxon>
        <taxon>Euteleostomi</taxon>
        <taxon>Coelacanthiformes</taxon>
        <taxon>Coelacanthidae</taxon>
        <taxon>Latimeria</taxon>
    </lineage>
</organism>
<dbReference type="Pfam" id="PF01368">
    <property type="entry name" value="DHH"/>
    <property type="match status" value="1"/>
</dbReference>
<evidence type="ECO:0000313" key="8">
    <source>
        <dbReference type="Ensembl" id="ENSLACP00000010723.1"/>
    </source>
</evidence>
<feature type="region of interest" description="Disordered" evidence="6">
    <location>
        <begin position="402"/>
        <end position="426"/>
    </location>
</feature>
<dbReference type="InterPro" id="IPR001667">
    <property type="entry name" value="DDH_dom"/>
</dbReference>
<dbReference type="PANTHER" id="PTHR12112:SF47">
    <property type="entry name" value="EXOPOLYPHOSPHATASE PRUNE1"/>
    <property type="match status" value="1"/>
</dbReference>
<evidence type="ECO:0000256" key="1">
    <source>
        <dbReference type="ARBA" id="ARBA00001936"/>
    </source>
</evidence>
<dbReference type="SMART" id="SM01131">
    <property type="entry name" value="DHHA2"/>
    <property type="match status" value="1"/>
</dbReference>
<sequence>LFFFPQNKQDGLGVHVVLGNEACDLDSLVSTITLAYFLAKTSSEKRTTFIPVLNIPRSEFPLRTESTFFLQENRIREELLIFRDEIDLHGIQRAGLLSLTLVDHNVLPSSDAMLEGAVVEVIDHRPLERKRTPFCNMTAEPVGSCCTLITERIVRSAPEFLDRQVAGLLYGTIILDCVNMAPEAGKVTPKDSDYVTMLESKFPDLPSRKSVFDSLQNAKFNVSGLATEQMLRKDLKAVSGRGINLAISAVYMRLESFFQRHSLQQDLREFCLKYGYNVLVAMTISFNEKNEPFRQIAVYSGDTTLRESVSKALQEARNPHLMLSVMQSPHSDIRAFYQENTLASRKKVLPIIKDFLNEEGGDTSEDLEDVGEMLDQFDMCGGQLDDDFRCKRYANSRLRHHAEDADAEEDSALPPTPMNSLVEGCPLDNGLPKLSEAILEKFSKFAAEDLSENTAETGKK</sequence>
<evidence type="ECO:0000256" key="3">
    <source>
        <dbReference type="ARBA" id="ARBA00022723"/>
    </source>
</evidence>
<dbReference type="AlphaFoldDB" id="H3AM52"/>
<dbReference type="InterPro" id="IPR038763">
    <property type="entry name" value="DHH_sf"/>
</dbReference>
<evidence type="ECO:0000259" key="7">
    <source>
        <dbReference type="SMART" id="SM01131"/>
    </source>
</evidence>
<protein>
    <submittedName>
        <fullName evidence="8">Prune exopolyphosphatase 1</fullName>
    </submittedName>
</protein>
<dbReference type="Ensembl" id="ENSLACT00000010802.1">
    <property type="protein sequence ID" value="ENSLACP00000010723.1"/>
    <property type="gene ID" value="ENSLACG00000009440.1"/>
</dbReference>
<keyword evidence="9" id="KW-1185">Reference proteome</keyword>
<evidence type="ECO:0000256" key="6">
    <source>
        <dbReference type="SAM" id="MobiDB-lite"/>
    </source>
</evidence>
<dbReference type="EMBL" id="AFYH01168240">
    <property type="status" value="NOT_ANNOTATED_CDS"/>
    <property type="molecule type" value="Genomic_DNA"/>
</dbReference>
<dbReference type="Proteomes" id="UP000008672">
    <property type="component" value="Unassembled WGS sequence"/>
</dbReference>
<dbReference type="Gene3D" id="3.10.310.20">
    <property type="entry name" value="DHHA2 domain"/>
    <property type="match status" value="1"/>
</dbReference>
<accession>H3AM52</accession>
<dbReference type="PANTHER" id="PTHR12112">
    <property type="entry name" value="BNIP - RELATED"/>
    <property type="match status" value="1"/>
</dbReference>
<evidence type="ECO:0000256" key="2">
    <source>
        <dbReference type="ARBA" id="ARBA00010331"/>
    </source>
</evidence>
<evidence type="ECO:0000256" key="5">
    <source>
        <dbReference type="ARBA" id="ARBA00023211"/>
    </source>
</evidence>
<feature type="domain" description="DHHA2" evidence="7">
    <location>
        <begin position="212"/>
        <end position="356"/>
    </location>
</feature>
<dbReference type="SUPFAM" id="SSF64182">
    <property type="entry name" value="DHH phosphoesterases"/>
    <property type="match status" value="1"/>
</dbReference>
<dbReference type="Gene3D" id="3.90.1640.10">
    <property type="entry name" value="inorganic pyrophosphatase (n-terminal core)"/>
    <property type="match status" value="1"/>
</dbReference>
<gene>
    <name evidence="8" type="primary">PRUNE1</name>
</gene>
<dbReference type="Bgee" id="ENSLACG00000009440">
    <property type="expression patterns" value="Expressed in post-anal tail muscle and 4 other cell types or tissues"/>
</dbReference>
<evidence type="ECO:0000313" key="9">
    <source>
        <dbReference type="Proteomes" id="UP000008672"/>
    </source>
</evidence>